<dbReference type="CDD" id="cd04657">
    <property type="entry name" value="Piwi_ago-like"/>
    <property type="match status" value="1"/>
</dbReference>
<evidence type="ECO:0000313" key="4">
    <source>
        <dbReference type="Proteomes" id="UP000016930"/>
    </source>
</evidence>
<dbReference type="InterPro" id="IPR014811">
    <property type="entry name" value="ArgoL1"/>
</dbReference>
<dbReference type="Pfam" id="PF16486">
    <property type="entry name" value="ArgoN"/>
    <property type="match status" value="1"/>
</dbReference>
<dbReference type="SMART" id="SM01163">
    <property type="entry name" value="DUF1785"/>
    <property type="match status" value="1"/>
</dbReference>
<sequence>MATTVYRGPARRQDPGREGAPLGVVTNTFKVLKMPDVDWYHYDVGERDIVLIVSIISVTHLSLFVAFIKADTGKDASVGRRRGHQLMYNLQLSLPGVFPSQGAYDGKKNIYYTRKVESGEYDAVEDNRGPQRAGGAKLKIKLSLVARFSAQDVMKYALQGKQDIINMLQIVLRQLPNIKFQTPAHLRNYRVFYTDESKAPLGVGLEAWRGLFQSVRPTLTGLSINVDISTGVMYRGGELVTLLMERFGIANVRHLELSKTDPMWVKIRQFLRGVLVTWRPNPERRQAMSIEGIVEQAGLVVFEKKGDSGPEQLNIETYYRQTHNTPLRHPRLIGVKNRKGTIVPIELCLVLPGQLFKGKLPEVGDLSRKLLDFANRKPHHRLNDIKTGISPKTLSYGETNFVRESGMQIDLNPSTVGARRLPAPRIQFHGSEADITAGSWNMARPQRRVYQPEQAPNWVAINFAQEPIFDRLGPQLVQCLQALGVNVNSSPRIQNATGQNAMTTLQSVSQLRPLPSFVLVVLPESAAEIRTLVKQWGDMMYNIPTQCCRVDKCRSANNQYCNNVALKINAKLGGVNSVPIAPVMSEWLRKVPTMIVGADIGHPGPGVNDRPSVAALVGSIDMFASRYTYAARAQQPRLELINELDNMMVEILKDFWNMSPPPTPEKKFYPQRIIFFRDGVSEGEFDKVAQQELEKIRAAFNTLAEQNQEPLAKMRQLPTVTYIVVGKRHHIRFFPRQGDAANTSRSGNCQPGLVVDSEMTSPIYFDYFLQSQAGLQGTSRPSHYTVLHDENRMSSDVLQALSFALCHVYASATSSVSIPAPVYYADKLCAYVAAYHFNPAKLPPPPSGTATTTSDDKKAEINVAQWNAALGRTKLRPRLFFL</sequence>
<feature type="domain" description="Piwi" evidence="2">
    <location>
        <begin position="517"/>
        <end position="837"/>
    </location>
</feature>
<dbReference type="Pfam" id="PF02171">
    <property type="entry name" value="Piwi"/>
    <property type="match status" value="1"/>
</dbReference>
<feature type="transmembrane region" description="Helical" evidence="1">
    <location>
        <begin position="49"/>
        <end position="68"/>
    </location>
</feature>
<dbReference type="InterPro" id="IPR012337">
    <property type="entry name" value="RNaseH-like_sf"/>
</dbReference>
<protein>
    <recommendedName>
        <fullName evidence="2">Piwi domain-containing protein</fullName>
    </recommendedName>
</protein>
<dbReference type="InterPro" id="IPR036085">
    <property type="entry name" value="PAZ_dom_sf"/>
</dbReference>
<reference evidence="3 4" key="1">
    <citation type="journal article" date="2012" name="Proc. Natl. Acad. Sci. U.S.A.">
        <title>Comparative genomics of Ceriporiopsis subvermispora and Phanerochaete chrysosporium provide insight into selective ligninolysis.</title>
        <authorList>
            <person name="Fernandez-Fueyo E."/>
            <person name="Ruiz-Duenas F.J."/>
            <person name="Ferreira P."/>
            <person name="Floudas D."/>
            <person name="Hibbett D.S."/>
            <person name="Canessa P."/>
            <person name="Larrondo L.F."/>
            <person name="James T.Y."/>
            <person name="Seelenfreund D."/>
            <person name="Lobos S."/>
            <person name="Polanco R."/>
            <person name="Tello M."/>
            <person name="Honda Y."/>
            <person name="Watanabe T."/>
            <person name="Watanabe T."/>
            <person name="Ryu J.S."/>
            <person name="Kubicek C.P."/>
            <person name="Schmoll M."/>
            <person name="Gaskell J."/>
            <person name="Hammel K.E."/>
            <person name="St John F.J."/>
            <person name="Vanden Wymelenberg A."/>
            <person name="Sabat G."/>
            <person name="Splinter BonDurant S."/>
            <person name="Syed K."/>
            <person name="Yadav J.S."/>
            <person name="Doddapaneni H."/>
            <person name="Subramanian V."/>
            <person name="Lavin J.L."/>
            <person name="Oguiza J.A."/>
            <person name="Perez G."/>
            <person name="Pisabarro A.G."/>
            <person name="Ramirez L."/>
            <person name="Santoyo F."/>
            <person name="Master E."/>
            <person name="Coutinho P.M."/>
            <person name="Henrissat B."/>
            <person name="Lombard V."/>
            <person name="Magnuson J.K."/>
            <person name="Kuees U."/>
            <person name="Hori C."/>
            <person name="Igarashi K."/>
            <person name="Samejima M."/>
            <person name="Held B.W."/>
            <person name="Barry K.W."/>
            <person name="LaButti K.M."/>
            <person name="Lapidus A."/>
            <person name="Lindquist E.A."/>
            <person name="Lucas S.M."/>
            <person name="Riley R."/>
            <person name="Salamov A.A."/>
            <person name="Hoffmeister D."/>
            <person name="Schwenk D."/>
            <person name="Hadar Y."/>
            <person name="Yarden O."/>
            <person name="de Vries R.P."/>
            <person name="Wiebenga A."/>
            <person name="Stenlid J."/>
            <person name="Eastwood D."/>
            <person name="Grigoriev I.V."/>
            <person name="Berka R.M."/>
            <person name="Blanchette R.A."/>
            <person name="Kersten P."/>
            <person name="Martinez A.T."/>
            <person name="Vicuna R."/>
            <person name="Cullen D."/>
        </authorList>
    </citation>
    <scope>NUCLEOTIDE SEQUENCE [LARGE SCALE GENOMIC DNA]</scope>
    <source>
        <strain evidence="3 4">B</strain>
    </source>
</reference>
<name>M2RIM5_CERS8</name>
<dbReference type="EMBL" id="KB445795">
    <property type="protein sequence ID" value="EMD38327.1"/>
    <property type="molecule type" value="Genomic_DNA"/>
</dbReference>
<dbReference type="InterPro" id="IPR032474">
    <property type="entry name" value="Argonaute_N"/>
</dbReference>
<accession>M2RIM5</accession>
<dbReference type="InterPro" id="IPR036397">
    <property type="entry name" value="RNaseH_sf"/>
</dbReference>
<dbReference type="SUPFAM" id="SSF53098">
    <property type="entry name" value="Ribonuclease H-like"/>
    <property type="match status" value="1"/>
</dbReference>
<keyword evidence="1" id="KW-0472">Membrane</keyword>
<dbReference type="AlphaFoldDB" id="M2RIM5"/>
<evidence type="ECO:0000259" key="2">
    <source>
        <dbReference type="PROSITE" id="PS50822"/>
    </source>
</evidence>
<dbReference type="InterPro" id="IPR003165">
    <property type="entry name" value="Piwi"/>
</dbReference>
<dbReference type="InterPro" id="IPR045246">
    <property type="entry name" value="Piwi_ago-like"/>
</dbReference>
<dbReference type="OrthoDB" id="10252740at2759"/>
<evidence type="ECO:0000313" key="3">
    <source>
        <dbReference type="EMBL" id="EMD38327.1"/>
    </source>
</evidence>
<organism evidence="3 4">
    <name type="scientific">Ceriporiopsis subvermispora (strain B)</name>
    <name type="common">White-rot fungus</name>
    <name type="synonym">Gelatoporia subvermispora</name>
    <dbReference type="NCBI Taxonomy" id="914234"/>
    <lineage>
        <taxon>Eukaryota</taxon>
        <taxon>Fungi</taxon>
        <taxon>Dikarya</taxon>
        <taxon>Basidiomycota</taxon>
        <taxon>Agaricomycotina</taxon>
        <taxon>Agaricomycetes</taxon>
        <taxon>Polyporales</taxon>
        <taxon>Gelatoporiaceae</taxon>
        <taxon>Gelatoporia</taxon>
    </lineage>
</organism>
<dbReference type="Gene3D" id="3.40.50.2300">
    <property type="match status" value="1"/>
</dbReference>
<proteinExistence type="predicted"/>
<dbReference type="SMART" id="SM00950">
    <property type="entry name" value="Piwi"/>
    <property type="match status" value="1"/>
</dbReference>
<dbReference type="Gene3D" id="3.30.420.10">
    <property type="entry name" value="Ribonuclease H-like superfamily/Ribonuclease H"/>
    <property type="match status" value="1"/>
</dbReference>
<keyword evidence="1" id="KW-1133">Transmembrane helix</keyword>
<dbReference type="Pfam" id="PF08699">
    <property type="entry name" value="ArgoL1"/>
    <property type="match status" value="1"/>
</dbReference>
<dbReference type="Gene3D" id="2.170.260.10">
    <property type="entry name" value="paz domain"/>
    <property type="match status" value="1"/>
</dbReference>
<evidence type="ECO:0000256" key="1">
    <source>
        <dbReference type="SAM" id="Phobius"/>
    </source>
</evidence>
<dbReference type="GO" id="GO:0003676">
    <property type="term" value="F:nucleic acid binding"/>
    <property type="evidence" value="ECO:0007669"/>
    <property type="project" value="InterPro"/>
</dbReference>
<keyword evidence="4" id="KW-1185">Reference proteome</keyword>
<gene>
    <name evidence="3" type="ORF">CERSUDRAFT_93856</name>
</gene>
<keyword evidence="1" id="KW-0812">Transmembrane</keyword>
<dbReference type="CDD" id="cd02846">
    <property type="entry name" value="PAZ_argonaute_like"/>
    <property type="match status" value="1"/>
</dbReference>
<dbReference type="PROSITE" id="PS50822">
    <property type="entry name" value="PIWI"/>
    <property type="match status" value="1"/>
</dbReference>
<dbReference type="SUPFAM" id="SSF101690">
    <property type="entry name" value="PAZ domain"/>
    <property type="match status" value="1"/>
</dbReference>
<dbReference type="Proteomes" id="UP000016930">
    <property type="component" value="Unassembled WGS sequence"/>
</dbReference>
<dbReference type="PANTHER" id="PTHR22891">
    <property type="entry name" value="EUKARYOTIC TRANSLATION INITIATION FACTOR 2C"/>
    <property type="match status" value="1"/>
</dbReference>
<dbReference type="HOGENOM" id="CLU_004544_4_3_1"/>
<dbReference type="STRING" id="914234.M2RIM5"/>